<dbReference type="InterPro" id="IPR053967">
    <property type="entry name" value="LlgE_F_G-like_D1"/>
</dbReference>
<dbReference type="Pfam" id="PF00460">
    <property type="entry name" value="Flg_bb_rod"/>
    <property type="match status" value="1"/>
</dbReference>
<feature type="domain" description="Flagellar basal body rod protein N-terminal" evidence="3">
    <location>
        <begin position="5"/>
        <end position="35"/>
    </location>
</feature>
<comment type="subcellular location">
    <subcellularLocation>
        <location evidence="2">Bacterial flagellum basal body</location>
    </subcellularLocation>
</comment>
<proteinExistence type="inferred from homology"/>
<evidence type="ECO:0000259" key="4">
    <source>
        <dbReference type="Pfam" id="PF06429"/>
    </source>
</evidence>
<dbReference type="AlphaFoldDB" id="A0A1M5NE78"/>
<gene>
    <name evidence="6" type="ORF">SAMN04488530_11023</name>
</gene>
<dbReference type="GO" id="GO:0071978">
    <property type="term" value="P:bacterial-type flagellum-dependent swarming motility"/>
    <property type="evidence" value="ECO:0007669"/>
    <property type="project" value="TreeGrafter"/>
</dbReference>
<dbReference type="RefSeq" id="WP_073125303.1">
    <property type="nucleotide sequence ID" value="NZ_BAABCH010000101.1"/>
</dbReference>
<dbReference type="InterPro" id="IPR010930">
    <property type="entry name" value="Flg_bb/hook_C_dom"/>
</dbReference>
<dbReference type="InterPro" id="IPR001444">
    <property type="entry name" value="Flag_bb_rod_N"/>
</dbReference>
<sequence>MLRGLYSSVSSMITLQSRQGIITNNLANVNTTGYKEETLVAKSFDEVMLSNRDSYTNGNPKRQEIGSMSFGVGIDDTITSFKQGVHISTENNTDFAINGAGFFKVLDGNNNPFYTRDGSFKINTQGYLVTNAGHQVTGINNMTGNEEPIYVGNSKIVVTPDNNINLEGVNKYTFNIVDFQDYKGLVKRGDNLYSGENAIKANAFKIKQGYLEGSNVDAIATTALLMETVKEFEANQKVIQTIDSTLSRIANEIGTVR</sequence>
<evidence type="ECO:0000259" key="5">
    <source>
        <dbReference type="Pfam" id="PF22692"/>
    </source>
</evidence>
<dbReference type="Proteomes" id="UP000243255">
    <property type="component" value="Unassembled WGS sequence"/>
</dbReference>
<dbReference type="NCBIfam" id="TIGR03506">
    <property type="entry name" value="FlgEFG_subfam"/>
    <property type="match status" value="1"/>
</dbReference>
<dbReference type="GO" id="GO:0009425">
    <property type="term" value="C:bacterial-type flagellum basal body"/>
    <property type="evidence" value="ECO:0007669"/>
    <property type="project" value="UniProtKB-SubCell"/>
</dbReference>
<keyword evidence="7" id="KW-1185">Reference proteome</keyword>
<evidence type="ECO:0000313" key="7">
    <source>
        <dbReference type="Proteomes" id="UP000243255"/>
    </source>
</evidence>
<evidence type="ECO:0000256" key="1">
    <source>
        <dbReference type="ARBA" id="ARBA00009677"/>
    </source>
</evidence>
<organism evidence="6 7">
    <name type="scientific">Asaccharospora irregularis DSM 2635</name>
    <dbReference type="NCBI Taxonomy" id="1121321"/>
    <lineage>
        <taxon>Bacteria</taxon>
        <taxon>Bacillati</taxon>
        <taxon>Bacillota</taxon>
        <taxon>Clostridia</taxon>
        <taxon>Peptostreptococcales</taxon>
        <taxon>Peptostreptococcaceae</taxon>
        <taxon>Asaccharospora</taxon>
    </lineage>
</organism>
<dbReference type="OrthoDB" id="9800375at2"/>
<dbReference type="STRING" id="1121321.SAMN04488530_11023"/>
<evidence type="ECO:0000259" key="3">
    <source>
        <dbReference type="Pfam" id="PF00460"/>
    </source>
</evidence>
<name>A0A1M5NE78_9FIRM</name>
<evidence type="ECO:0000313" key="6">
    <source>
        <dbReference type="EMBL" id="SHG87818.1"/>
    </source>
</evidence>
<feature type="domain" description="Flagellar basal-body/hook protein C-terminal" evidence="4">
    <location>
        <begin position="207"/>
        <end position="251"/>
    </location>
</feature>
<keyword evidence="6" id="KW-0969">Cilium</keyword>
<dbReference type="Pfam" id="PF06429">
    <property type="entry name" value="Flg_bbr_C"/>
    <property type="match status" value="1"/>
</dbReference>
<dbReference type="SUPFAM" id="SSF117143">
    <property type="entry name" value="Flagellar hook protein flgE"/>
    <property type="match status" value="1"/>
</dbReference>
<dbReference type="InterPro" id="IPR020013">
    <property type="entry name" value="Flagellar_FlgE/F/G"/>
</dbReference>
<dbReference type="InterPro" id="IPR037925">
    <property type="entry name" value="FlgE/F/G-like"/>
</dbReference>
<keyword evidence="6" id="KW-0966">Cell projection</keyword>
<comment type="similarity">
    <text evidence="1 2">Belongs to the flagella basal body rod proteins family.</text>
</comment>
<dbReference type="PANTHER" id="PTHR30435">
    <property type="entry name" value="FLAGELLAR PROTEIN"/>
    <property type="match status" value="1"/>
</dbReference>
<reference evidence="7" key="1">
    <citation type="submission" date="2016-11" db="EMBL/GenBank/DDBJ databases">
        <authorList>
            <person name="Varghese N."/>
            <person name="Submissions S."/>
        </authorList>
    </citation>
    <scope>NUCLEOTIDE SEQUENCE [LARGE SCALE GENOMIC DNA]</scope>
    <source>
        <strain evidence="7">DSM 2635</strain>
    </source>
</reference>
<feature type="domain" description="Flagellar hook protein FlgE/F/G-like D1" evidence="5">
    <location>
        <begin position="96"/>
        <end position="155"/>
    </location>
</feature>
<keyword evidence="6" id="KW-0282">Flagellum</keyword>
<dbReference type="PANTHER" id="PTHR30435:SF19">
    <property type="entry name" value="FLAGELLAR BASAL-BODY ROD PROTEIN FLGG"/>
    <property type="match status" value="1"/>
</dbReference>
<evidence type="ECO:0000256" key="2">
    <source>
        <dbReference type="RuleBase" id="RU362116"/>
    </source>
</evidence>
<dbReference type="Pfam" id="PF22692">
    <property type="entry name" value="LlgE_F_G_D1"/>
    <property type="match status" value="1"/>
</dbReference>
<accession>A0A1M5NE78</accession>
<protein>
    <submittedName>
        <fullName evidence="6">Flagellar basal-body rod protein FlgG</fullName>
    </submittedName>
</protein>
<dbReference type="EMBL" id="FQWX01000010">
    <property type="protein sequence ID" value="SHG87818.1"/>
    <property type="molecule type" value="Genomic_DNA"/>
</dbReference>
<keyword evidence="2" id="KW-0975">Bacterial flagellum</keyword>